<evidence type="ECO:0000313" key="1">
    <source>
        <dbReference type="EMBL" id="NDY82977.1"/>
    </source>
</evidence>
<reference evidence="1" key="1">
    <citation type="submission" date="2020-02" db="EMBL/GenBank/DDBJ databases">
        <authorList>
            <person name="Chen W.-M."/>
        </authorList>
    </citation>
    <scope>NUCLEOTIDE SEQUENCE</scope>
    <source>
        <strain evidence="1">NBD-18</strain>
    </source>
</reference>
<dbReference type="Gene3D" id="1.10.1660.10">
    <property type="match status" value="1"/>
</dbReference>
<organism evidence="1">
    <name type="scientific">Sheuella amnicola</name>
    <dbReference type="NCBI Taxonomy" id="2707330"/>
    <lineage>
        <taxon>Bacteria</taxon>
        <taxon>Pseudomonadati</taxon>
        <taxon>Pseudomonadota</taxon>
        <taxon>Betaproteobacteria</taxon>
        <taxon>Burkholderiales</taxon>
        <taxon>Alcaligenaceae</taxon>
        <taxon>Sheuella</taxon>
    </lineage>
</organism>
<accession>A0A6B2R1U7</accession>
<proteinExistence type="predicted"/>
<sequence>MSSVTVCTALLVDHEAPVTADELARFCNQHIDWVVTLVEQGIVTATVGQQREHWRFASQAVTRARSVARLQRDFEVNPDAAALMIDLMEEIRQLKALLSNHR</sequence>
<dbReference type="AlphaFoldDB" id="A0A6B2R1U7"/>
<gene>
    <name evidence="1" type="ORF">G3I67_07025</name>
</gene>
<dbReference type="RefSeq" id="WP_163653333.1">
    <property type="nucleotide sequence ID" value="NZ_JAAGRN010000004.1"/>
</dbReference>
<dbReference type="Pfam" id="PF13591">
    <property type="entry name" value="MerR_2"/>
    <property type="match status" value="1"/>
</dbReference>
<protein>
    <submittedName>
        <fullName evidence="1">MerR family transcriptional regulator</fullName>
    </submittedName>
</protein>
<dbReference type="EMBL" id="JAAGRN010000004">
    <property type="protein sequence ID" value="NDY82977.1"/>
    <property type="molecule type" value="Genomic_DNA"/>
</dbReference>
<comment type="caution">
    <text evidence="1">The sequence shown here is derived from an EMBL/GenBank/DDBJ whole genome shotgun (WGS) entry which is preliminary data.</text>
</comment>
<name>A0A6B2R1U7_9BURK</name>